<feature type="active site" description="Proton donor" evidence="6">
    <location>
        <position position="454"/>
    </location>
</feature>
<dbReference type="InterPro" id="IPR025705">
    <property type="entry name" value="Beta_hexosaminidase_sua/sub"/>
</dbReference>
<comment type="caution">
    <text evidence="8">The sequence shown here is derived from an EMBL/GenBank/DDBJ whole genome shotgun (WGS) entry which is preliminary data.</text>
</comment>
<evidence type="ECO:0000256" key="1">
    <source>
        <dbReference type="ARBA" id="ARBA00001231"/>
    </source>
</evidence>
<dbReference type="Gene3D" id="3.20.20.80">
    <property type="entry name" value="Glycosidases"/>
    <property type="match status" value="1"/>
</dbReference>
<evidence type="ECO:0000256" key="5">
    <source>
        <dbReference type="ARBA" id="ARBA00030512"/>
    </source>
</evidence>
<accession>A0A2N5XUF6</accession>
<proteinExistence type="inferred from homology"/>
<dbReference type="GO" id="GO:0016020">
    <property type="term" value="C:membrane"/>
    <property type="evidence" value="ECO:0007669"/>
    <property type="project" value="TreeGrafter"/>
</dbReference>
<dbReference type="GO" id="GO:0004563">
    <property type="term" value="F:beta-N-acetylhexosaminidase activity"/>
    <property type="evidence" value="ECO:0007669"/>
    <property type="project" value="UniProtKB-EC"/>
</dbReference>
<dbReference type="GO" id="GO:0005975">
    <property type="term" value="P:carbohydrate metabolic process"/>
    <property type="evidence" value="ECO:0007669"/>
    <property type="project" value="InterPro"/>
</dbReference>
<dbReference type="PRINTS" id="PR00738">
    <property type="entry name" value="GLHYDRLASE20"/>
</dbReference>
<dbReference type="RefSeq" id="WP_101532863.1">
    <property type="nucleotide sequence ID" value="NZ_PKUQ01000010.1"/>
</dbReference>
<dbReference type="InterPro" id="IPR029018">
    <property type="entry name" value="Hex-like_dom2"/>
</dbReference>
<keyword evidence="9" id="KW-1185">Reference proteome</keyword>
<feature type="domain" description="Glycoside hydrolase family 20 catalytic" evidence="7">
    <location>
        <begin position="281"/>
        <end position="629"/>
    </location>
</feature>
<dbReference type="CDD" id="cd06563">
    <property type="entry name" value="GH20_chitobiase-like"/>
    <property type="match status" value="1"/>
</dbReference>
<dbReference type="PANTHER" id="PTHR22600:SF57">
    <property type="entry name" value="BETA-N-ACETYLHEXOSAMINIDASE"/>
    <property type="match status" value="1"/>
</dbReference>
<comment type="catalytic activity">
    <reaction evidence="1">
        <text>Hydrolysis of terminal non-reducing N-acetyl-D-hexosamine residues in N-acetyl-beta-D-hexosaminides.</text>
        <dbReference type="EC" id="3.2.1.52"/>
    </reaction>
</comment>
<name>A0A2N5XUF6_9HYPH</name>
<protein>
    <recommendedName>
        <fullName evidence="3">beta-N-acetylhexosaminidase</fullName>
        <ecNumber evidence="3">3.2.1.52</ecNumber>
    </recommendedName>
    <alternativeName>
        <fullName evidence="5">Beta-N-acetylhexosaminidase</fullName>
    </alternativeName>
</protein>
<evidence type="ECO:0000313" key="8">
    <source>
        <dbReference type="EMBL" id="PLW78152.1"/>
    </source>
</evidence>
<dbReference type="AlphaFoldDB" id="A0A2N5XUF6"/>
<evidence type="ECO:0000256" key="3">
    <source>
        <dbReference type="ARBA" id="ARBA00012663"/>
    </source>
</evidence>
<keyword evidence="4" id="KW-0378">Hydrolase</keyword>
<sequence length="653" mass="71674">MNANSNLVLKSLWEDDGSNTGRMRLTLSGECNTALPDRLRLAYTAITRIPPDTELIGAHFVSRTANYHELAPLGPLCADAQGVLWEIVIPVLSHRPNHCTDGPKSAFLILSDGNTVPVHCEPLQPQHPPVISFDQQSQTNVVGKASKGRPMLGLLPCANDVQIDSWAAAAPDCFSLQQPDQAANAINALCERLFSAQSVPFASGCRGMPIIIEPAGDAVTSHGEAAYALLFSHDAITLQADKAGLFYGLLALAQIWRAARGEGGDFSFPLSGRLVDWPQHNWRGMHLDVSRQFYNKQSIEDFLDILAWHRFNRFHWHFTDDEGWRLESPAYPGLTRVGAWRGHKLPLLPQHGSGVSPYGGFYSQQDVREILAHAEDLHIDVMPEVDVPGHSQSALVSIPELLDPSAIQGGASVQGYVNNALNPGLNATWTFLETVFGEICDLFPGRFVHMGGDEVAESAWTGSRAANSWAQAKGYLDATGKPDTMHMQAAVLRFVEDRLVKSGKVPVAWEEAAKGGGLDPDKSILMAWMKAERGVELAQKGYRIIMCPGEAYYLDMAQSPEWTEPGLSWAGTASPYDAYQFDPAAGFENSPQMIGIQGCIWSENLVSRSLFNHMVFPRLSAVAESAWSKPEQKDWHSFFNRVALMPKMPPEIL</sequence>
<dbReference type="EC" id="3.2.1.52" evidence="3"/>
<organism evidence="8 9">
    <name type="scientific">Cohaesibacter celericrescens</name>
    <dbReference type="NCBI Taxonomy" id="2067669"/>
    <lineage>
        <taxon>Bacteria</taxon>
        <taxon>Pseudomonadati</taxon>
        <taxon>Pseudomonadota</taxon>
        <taxon>Alphaproteobacteria</taxon>
        <taxon>Hyphomicrobiales</taxon>
        <taxon>Cohaesibacteraceae</taxon>
    </lineage>
</organism>
<comment type="similarity">
    <text evidence="2">Belongs to the glycosyl hydrolase 20 family.</text>
</comment>
<dbReference type="OrthoDB" id="9763537at2"/>
<dbReference type="EMBL" id="PKUQ01000010">
    <property type="protein sequence ID" value="PLW78152.1"/>
    <property type="molecule type" value="Genomic_DNA"/>
</dbReference>
<evidence type="ECO:0000256" key="4">
    <source>
        <dbReference type="ARBA" id="ARBA00022801"/>
    </source>
</evidence>
<dbReference type="InterPro" id="IPR017853">
    <property type="entry name" value="GH"/>
</dbReference>
<evidence type="ECO:0000259" key="7">
    <source>
        <dbReference type="Pfam" id="PF00728"/>
    </source>
</evidence>
<dbReference type="Pfam" id="PF00728">
    <property type="entry name" value="Glyco_hydro_20"/>
    <property type="match status" value="1"/>
</dbReference>
<dbReference type="SUPFAM" id="SSF55545">
    <property type="entry name" value="beta-N-acetylhexosaminidase-like domain"/>
    <property type="match status" value="1"/>
</dbReference>
<dbReference type="SUPFAM" id="SSF51445">
    <property type="entry name" value="(Trans)glycosidases"/>
    <property type="match status" value="1"/>
</dbReference>
<dbReference type="PANTHER" id="PTHR22600">
    <property type="entry name" value="BETA-HEXOSAMINIDASE"/>
    <property type="match status" value="1"/>
</dbReference>
<evidence type="ECO:0000256" key="6">
    <source>
        <dbReference type="PIRSR" id="PIRSR625705-1"/>
    </source>
</evidence>
<dbReference type="InterPro" id="IPR015883">
    <property type="entry name" value="Glyco_hydro_20_cat"/>
</dbReference>
<dbReference type="GO" id="GO:0030203">
    <property type="term" value="P:glycosaminoglycan metabolic process"/>
    <property type="evidence" value="ECO:0007669"/>
    <property type="project" value="TreeGrafter"/>
</dbReference>
<reference evidence="8 9" key="1">
    <citation type="submission" date="2018-01" db="EMBL/GenBank/DDBJ databases">
        <title>The draft genome sequence of Cohaesibacter sp. H1304.</title>
        <authorList>
            <person name="Wang N.-N."/>
            <person name="Du Z.-J."/>
        </authorList>
    </citation>
    <scope>NUCLEOTIDE SEQUENCE [LARGE SCALE GENOMIC DNA]</scope>
    <source>
        <strain evidence="8 9">H1304</strain>
    </source>
</reference>
<dbReference type="Proteomes" id="UP000234881">
    <property type="component" value="Unassembled WGS sequence"/>
</dbReference>
<evidence type="ECO:0000256" key="2">
    <source>
        <dbReference type="ARBA" id="ARBA00006285"/>
    </source>
</evidence>
<evidence type="ECO:0000313" key="9">
    <source>
        <dbReference type="Proteomes" id="UP000234881"/>
    </source>
</evidence>
<gene>
    <name evidence="8" type="ORF">C0081_05765</name>
</gene>